<accession>A0ABP7AMS5</accession>
<evidence type="ECO:0000313" key="1">
    <source>
        <dbReference type="EMBL" id="GAA3635978.1"/>
    </source>
</evidence>
<dbReference type="Proteomes" id="UP001501074">
    <property type="component" value="Unassembled WGS sequence"/>
</dbReference>
<comment type="caution">
    <text evidence="1">The sequence shown here is derived from an EMBL/GenBank/DDBJ whole genome shotgun (WGS) entry which is preliminary data.</text>
</comment>
<reference evidence="2" key="1">
    <citation type="journal article" date="2019" name="Int. J. Syst. Evol. Microbiol.">
        <title>The Global Catalogue of Microorganisms (GCM) 10K type strain sequencing project: providing services to taxonomists for standard genome sequencing and annotation.</title>
        <authorList>
            <consortium name="The Broad Institute Genomics Platform"/>
            <consortium name="The Broad Institute Genome Sequencing Center for Infectious Disease"/>
            <person name="Wu L."/>
            <person name="Ma J."/>
        </authorList>
    </citation>
    <scope>NUCLEOTIDE SEQUENCE [LARGE SCALE GENOMIC DNA]</scope>
    <source>
        <strain evidence="2">JCM 16902</strain>
    </source>
</reference>
<proteinExistence type="predicted"/>
<evidence type="ECO:0000313" key="2">
    <source>
        <dbReference type="Proteomes" id="UP001501074"/>
    </source>
</evidence>
<dbReference type="EMBL" id="BAAAZO010000012">
    <property type="protein sequence ID" value="GAA3635978.1"/>
    <property type="molecule type" value="Genomic_DNA"/>
</dbReference>
<keyword evidence="2" id="KW-1185">Reference proteome</keyword>
<organism evidence="1 2">
    <name type="scientific">Kineosporia mesophila</name>
    <dbReference type="NCBI Taxonomy" id="566012"/>
    <lineage>
        <taxon>Bacteria</taxon>
        <taxon>Bacillati</taxon>
        <taxon>Actinomycetota</taxon>
        <taxon>Actinomycetes</taxon>
        <taxon>Kineosporiales</taxon>
        <taxon>Kineosporiaceae</taxon>
        <taxon>Kineosporia</taxon>
    </lineage>
</organism>
<name>A0ABP7AMS5_9ACTN</name>
<dbReference type="RefSeq" id="WP_231488802.1">
    <property type="nucleotide sequence ID" value="NZ_BAAAZO010000012.1"/>
</dbReference>
<gene>
    <name evidence="1" type="ORF">GCM10022223_63020</name>
</gene>
<sequence length="62" mass="5865">MGTGDDAVVVAEQAGGAYQDLTISRAGGIGISVTSGGLPAFSGVTITNPVGPGAWSTGAIST</sequence>
<protein>
    <submittedName>
        <fullName evidence="1">Uncharacterized protein</fullName>
    </submittedName>
</protein>